<dbReference type="InterPro" id="IPR012337">
    <property type="entry name" value="RNaseH-like_sf"/>
</dbReference>
<dbReference type="Pfam" id="PF18701">
    <property type="entry name" value="DUF5641"/>
    <property type="match status" value="1"/>
</dbReference>
<proteinExistence type="predicted"/>
<protein>
    <recommendedName>
        <fullName evidence="1">Integrase catalytic domain-containing protein</fullName>
    </recommendedName>
</protein>
<dbReference type="Pfam" id="PF05380">
    <property type="entry name" value="Peptidase_A17"/>
    <property type="match status" value="1"/>
</dbReference>
<accession>E2ARC4</accession>
<organism evidence="3">
    <name type="scientific">Camponotus floridanus</name>
    <name type="common">Florida carpenter ant</name>
    <dbReference type="NCBI Taxonomy" id="104421"/>
    <lineage>
        <taxon>Eukaryota</taxon>
        <taxon>Metazoa</taxon>
        <taxon>Ecdysozoa</taxon>
        <taxon>Arthropoda</taxon>
        <taxon>Hexapoda</taxon>
        <taxon>Insecta</taxon>
        <taxon>Pterygota</taxon>
        <taxon>Neoptera</taxon>
        <taxon>Endopterygota</taxon>
        <taxon>Hymenoptera</taxon>
        <taxon>Apocrita</taxon>
        <taxon>Aculeata</taxon>
        <taxon>Formicoidea</taxon>
        <taxon>Formicidae</taxon>
        <taxon>Formicinae</taxon>
        <taxon>Camponotus</taxon>
    </lineage>
</organism>
<dbReference type="OrthoDB" id="7554381at2759"/>
<evidence type="ECO:0000313" key="3">
    <source>
        <dbReference type="Proteomes" id="UP000000311"/>
    </source>
</evidence>
<dbReference type="GO" id="GO:0003676">
    <property type="term" value="F:nucleic acid binding"/>
    <property type="evidence" value="ECO:0007669"/>
    <property type="project" value="InterPro"/>
</dbReference>
<dbReference type="InterPro" id="IPR008042">
    <property type="entry name" value="Retrotrans_Pao"/>
</dbReference>
<dbReference type="InterPro" id="IPR036397">
    <property type="entry name" value="RNaseH_sf"/>
</dbReference>
<feature type="non-terminal residue" evidence="2">
    <location>
        <position position="699"/>
    </location>
</feature>
<dbReference type="EMBL" id="GL442026">
    <property type="protein sequence ID" value="EFN64015.1"/>
    <property type="molecule type" value="Genomic_DNA"/>
</dbReference>
<dbReference type="InterPro" id="IPR001584">
    <property type="entry name" value="Integrase_cat-core"/>
</dbReference>
<dbReference type="OMA" id="SCAMSER"/>
<dbReference type="AlphaFoldDB" id="E2ARC4"/>
<gene>
    <name evidence="2" type="ORF">EAG_00896</name>
</gene>
<dbReference type="Pfam" id="PF17921">
    <property type="entry name" value="Integrase_H2C2"/>
    <property type="match status" value="1"/>
</dbReference>
<dbReference type="PROSITE" id="PS50994">
    <property type="entry name" value="INTEGRASE"/>
    <property type="match status" value="1"/>
</dbReference>
<dbReference type="SUPFAM" id="SSF53098">
    <property type="entry name" value="Ribonuclease H-like"/>
    <property type="match status" value="1"/>
</dbReference>
<evidence type="ECO:0000313" key="2">
    <source>
        <dbReference type="EMBL" id="EFN64015.1"/>
    </source>
</evidence>
<dbReference type="InterPro" id="IPR041588">
    <property type="entry name" value="Integrase_H2C2"/>
</dbReference>
<feature type="non-terminal residue" evidence="2">
    <location>
        <position position="1"/>
    </location>
</feature>
<sequence length="699" mass="78427">LNEIRVSRWLGSDGSHSHVDLHGFADASERGYTAVVYLRSSTQRGTTIHLLNAKGKVAPVKPVSLPRLELCAAALLTNLVAHTRTLLSLSAAPVFLWSDSKVTLHWIHGHASRWKTYVANRVSLIQEQLPEARWRHVPGRDNPADCASRGILPDDLADHLLWWTGPSWLLEDEARWPSDDGALLDADLPERRAVASLAAAVKDVSESAFLLRFSSLHRLLRVTAWCLRWRRNGTRRPRGTTDTARSLEACEIETALTRWIHTTQALHFHDEFNALRKERALPPRSPLTSLNPFIDDSGVMRVGGRLKHAMLSHDERHPIIIPPESRLTHLMVDSCHRRTLHGGVQLTLGLLRQRVWILRGRAVVKRVIHRCVTCTRWKAAAPQPMMGNLPRERVTPARPFLRTGVDYAGPIFIRTSKGRGHKASKGFISVFVCLSTKAVHLEAVTDYSAEAFLAAFRRFVSRRGLCHEIFSDCGTNFVGADRELRELFRASSSDGRRIALATTSDGVRWRFNPPAAPHFGGLWEAAVKSTKHHLRRVIGEATLTYEEMATLLAQVEACLNSRPLQPLTDDPDDVTALTPGHFLIGAPLLAVPEPPLTAEKDTALSRWRLLQKMRDHFWERWSREYLGTLAARPKWTRDETGPSIGDLCLLRSEITPPTRWPLARITALHPGDDGITRVVTLRTATSKFTRPLVKIVLLP</sequence>
<dbReference type="Gene3D" id="1.10.340.70">
    <property type="match status" value="1"/>
</dbReference>
<evidence type="ECO:0000259" key="1">
    <source>
        <dbReference type="PROSITE" id="PS50994"/>
    </source>
</evidence>
<dbReference type="PANTHER" id="PTHR47331">
    <property type="entry name" value="PHD-TYPE DOMAIN-CONTAINING PROTEIN"/>
    <property type="match status" value="1"/>
</dbReference>
<name>E2ARC4_CAMFO</name>
<dbReference type="InterPro" id="IPR040676">
    <property type="entry name" value="DUF5641"/>
</dbReference>
<dbReference type="PANTHER" id="PTHR47331:SF1">
    <property type="entry name" value="GAG-LIKE PROTEIN"/>
    <property type="match status" value="1"/>
</dbReference>
<dbReference type="Gene3D" id="3.30.420.10">
    <property type="entry name" value="Ribonuclease H-like superfamily/Ribonuclease H"/>
    <property type="match status" value="1"/>
</dbReference>
<dbReference type="InParanoid" id="E2ARC4"/>
<dbReference type="Proteomes" id="UP000000311">
    <property type="component" value="Unassembled WGS sequence"/>
</dbReference>
<keyword evidence="3" id="KW-1185">Reference proteome</keyword>
<feature type="domain" description="Integrase catalytic" evidence="1">
    <location>
        <begin position="395"/>
        <end position="587"/>
    </location>
</feature>
<dbReference type="GO" id="GO:0015074">
    <property type="term" value="P:DNA integration"/>
    <property type="evidence" value="ECO:0007669"/>
    <property type="project" value="InterPro"/>
</dbReference>
<reference evidence="2 3" key="1">
    <citation type="journal article" date="2010" name="Science">
        <title>Genomic comparison of the ants Camponotus floridanus and Harpegnathos saltator.</title>
        <authorList>
            <person name="Bonasio R."/>
            <person name="Zhang G."/>
            <person name="Ye C."/>
            <person name="Mutti N.S."/>
            <person name="Fang X."/>
            <person name="Qin N."/>
            <person name="Donahue G."/>
            <person name="Yang P."/>
            <person name="Li Q."/>
            <person name="Li C."/>
            <person name="Zhang P."/>
            <person name="Huang Z."/>
            <person name="Berger S.L."/>
            <person name="Reinberg D."/>
            <person name="Wang J."/>
            <person name="Liebig J."/>
        </authorList>
    </citation>
    <scope>NUCLEOTIDE SEQUENCE [LARGE SCALE GENOMIC DNA]</scope>
    <source>
        <strain evidence="3">C129</strain>
    </source>
</reference>